<dbReference type="RefSeq" id="WP_076599984.1">
    <property type="nucleotide sequence ID" value="NZ_CP046976.1"/>
</dbReference>
<evidence type="ECO:0000259" key="2">
    <source>
        <dbReference type="Pfam" id="PF00589"/>
    </source>
</evidence>
<keyword evidence="1" id="KW-0233">DNA recombination</keyword>
<dbReference type="SUPFAM" id="SSF56349">
    <property type="entry name" value="DNA breaking-rejoining enzymes"/>
    <property type="match status" value="1"/>
</dbReference>
<sequence>MPTTTTRNNPHQVIAAYTPKVVEPHEWDVVAPFVREHVAAVASADWSADQCRNALRLVTRLAVHVFNAGRDVSVAVVFSEGAINAFCHQELDTAATHVRGTSRATLRRIAKQVNPNFDGPRQRPEYGNESKAAPYTEAEVLDVKVWANAEHTESRRQQANLLLALALGAGLRSGEVANLTAGDVETDAQGTVVYPWGYRGANKRFVPVEREWAGVVAKAVEDAASATEWLFRPMRTTADSGTVATFTKRSPHRGTVLDMARARTTWLVNQVKKGVPETAVVEAAGLSDLQHYRQFLVEPTHVSAREARSLLSGTLHETSKRGLTLIHGSA</sequence>
<gene>
    <name evidence="3" type="ORF">SAMN05444817_1188</name>
</gene>
<dbReference type="GO" id="GO:0006310">
    <property type="term" value="P:DNA recombination"/>
    <property type="evidence" value="ECO:0007669"/>
    <property type="project" value="UniProtKB-KW"/>
</dbReference>
<dbReference type="AlphaFoldDB" id="A0A1N7KD78"/>
<dbReference type="OrthoDB" id="4393382at2"/>
<protein>
    <submittedName>
        <fullName evidence="3">Phage integrase family protein</fullName>
    </submittedName>
</protein>
<proteinExistence type="predicted"/>
<dbReference type="Gene3D" id="1.10.443.10">
    <property type="entry name" value="Intergrase catalytic core"/>
    <property type="match status" value="1"/>
</dbReference>
<accession>A0A1N7KD78</accession>
<dbReference type="InterPro" id="IPR002104">
    <property type="entry name" value="Integrase_catalytic"/>
</dbReference>
<dbReference type="EMBL" id="FTOF01000018">
    <property type="protein sequence ID" value="SIS59509.1"/>
    <property type="molecule type" value="Genomic_DNA"/>
</dbReference>
<evidence type="ECO:0000313" key="3">
    <source>
        <dbReference type="EMBL" id="SIS59509.1"/>
    </source>
</evidence>
<feature type="domain" description="Tyr recombinase" evidence="2">
    <location>
        <begin position="153"/>
        <end position="292"/>
    </location>
</feature>
<reference evidence="4" key="1">
    <citation type="submission" date="2017-01" db="EMBL/GenBank/DDBJ databases">
        <authorList>
            <person name="Varghese N."/>
            <person name="Submissions S."/>
        </authorList>
    </citation>
    <scope>NUCLEOTIDE SEQUENCE [LARGE SCALE GENOMIC DNA]</scope>
    <source>
        <strain evidence="4">DSM 44531</strain>
    </source>
</reference>
<evidence type="ECO:0000256" key="1">
    <source>
        <dbReference type="ARBA" id="ARBA00023172"/>
    </source>
</evidence>
<name>A0A1N7KD78_9CORY</name>
<dbReference type="Pfam" id="PF00589">
    <property type="entry name" value="Phage_integrase"/>
    <property type="match status" value="1"/>
</dbReference>
<dbReference type="GO" id="GO:0015074">
    <property type="term" value="P:DNA integration"/>
    <property type="evidence" value="ECO:0007669"/>
    <property type="project" value="InterPro"/>
</dbReference>
<evidence type="ECO:0000313" key="4">
    <source>
        <dbReference type="Proteomes" id="UP000186292"/>
    </source>
</evidence>
<dbReference type="GO" id="GO:0003677">
    <property type="term" value="F:DNA binding"/>
    <property type="evidence" value="ECO:0007669"/>
    <property type="project" value="InterPro"/>
</dbReference>
<dbReference type="STRING" id="1161099.SAMN05444817_1188"/>
<organism evidence="3 4">
    <name type="scientific">Corynebacterium appendicis CIP 107643</name>
    <dbReference type="NCBI Taxonomy" id="1161099"/>
    <lineage>
        <taxon>Bacteria</taxon>
        <taxon>Bacillati</taxon>
        <taxon>Actinomycetota</taxon>
        <taxon>Actinomycetes</taxon>
        <taxon>Mycobacteriales</taxon>
        <taxon>Corynebacteriaceae</taxon>
        <taxon>Corynebacterium</taxon>
    </lineage>
</organism>
<dbReference type="InterPro" id="IPR011010">
    <property type="entry name" value="DNA_brk_join_enz"/>
</dbReference>
<dbReference type="Proteomes" id="UP000186292">
    <property type="component" value="Unassembled WGS sequence"/>
</dbReference>
<dbReference type="InterPro" id="IPR013762">
    <property type="entry name" value="Integrase-like_cat_sf"/>
</dbReference>
<keyword evidence="4" id="KW-1185">Reference proteome</keyword>